<dbReference type="InParanoid" id="D7G1N2"/>
<reference evidence="3 4" key="1">
    <citation type="journal article" date="2010" name="Nature">
        <title>The Ectocarpus genome and the independent evolution of multicellularity in brown algae.</title>
        <authorList>
            <person name="Cock J.M."/>
            <person name="Sterck L."/>
            <person name="Rouze P."/>
            <person name="Scornet D."/>
            <person name="Allen A.E."/>
            <person name="Amoutzias G."/>
            <person name="Anthouard V."/>
            <person name="Artiguenave F."/>
            <person name="Aury J.M."/>
            <person name="Badger J.H."/>
            <person name="Beszteri B."/>
            <person name="Billiau K."/>
            <person name="Bonnet E."/>
            <person name="Bothwell J.H."/>
            <person name="Bowler C."/>
            <person name="Boyen C."/>
            <person name="Brownlee C."/>
            <person name="Carrano C.J."/>
            <person name="Charrier B."/>
            <person name="Cho G.Y."/>
            <person name="Coelho S.M."/>
            <person name="Collen J."/>
            <person name="Corre E."/>
            <person name="Da Silva C."/>
            <person name="Delage L."/>
            <person name="Delaroque N."/>
            <person name="Dittami S.M."/>
            <person name="Doulbeau S."/>
            <person name="Elias M."/>
            <person name="Farnham G."/>
            <person name="Gachon C.M."/>
            <person name="Gschloessl B."/>
            <person name="Heesch S."/>
            <person name="Jabbari K."/>
            <person name="Jubin C."/>
            <person name="Kawai H."/>
            <person name="Kimura K."/>
            <person name="Kloareg B."/>
            <person name="Kupper F.C."/>
            <person name="Lang D."/>
            <person name="Le Bail A."/>
            <person name="Leblanc C."/>
            <person name="Lerouge P."/>
            <person name="Lohr M."/>
            <person name="Lopez P.J."/>
            <person name="Martens C."/>
            <person name="Maumus F."/>
            <person name="Michel G."/>
            <person name="Miranda-Saavedra D."/>
            <person name="Morales J."/>
            <person name="Moreau H."/>
            <person name="Motomura T."/>
            <person name="Nagasato C."/>
            <person name="Napoli C.A."/>
            <person name="Nelson D.R."/>
            <person name="Nyvall-Collen P."/>
            <person name="Peters A.F."/>
            <person name="Pommier C."/>
            <person name="Potin P."/>
            <person name="Poulain J."/>
            <person name="Quesneville H."/>
            <person name="Read B."/>
            <person name="Rensing S.A."/>
            <person name="Ritter A."/>
            <person name="Rousvoal S."/>
            <person name="Samanta M."/>
            <person name="Samson G."/>
            <person name="Schroeder D.C."/>
            <person name="Segurens B."/>
            <person name="Strittmatter M."/>
            <person name="Tonon T."/>
            <person name="Tregear J.W."/>
            <person name="Valentin K."/>
            <person name="von Dassow P."/>
            <person name="Yamagishi T."/>
            <person name="Van de Peer Y."/>
            <person name="Wincker P."/>
        </authorList>
    </citation>
    <scope>NUCLEOTIDE SEQUENCE [LARGE SCALE GENOMIC DNA]</scope>
    <source>
        <strain evidence="4">Ec32 / CCAP1310/4</strain>
    </source>
</reference>
<accession>D7G1N2</accession>
<feature type="transmembrane region" description="Helical" evidence="2">
    <location>
        <begin position="382"/>
        <end position="403"/>
    </location>
</feature>
<proteinExistence type="predicted"/>
<gene>
    <name evidence="3" type="ORF">Esi_0453_0016</name>
</gene>
<feature type="compositionally biased region" description="Gly residues" evidence="1">
    <location>
        <begin position="197"/>
        <end position="211"/>
    </location>
</feature>
<dbReference type="AlphaFoldDB" id="D7G1N2"/>
<keyword evidence="2" id="KW-0812">Transmembrane</keyword>
<dbReference type="PANTHER" id="PTHR36074">
    <property type="entry name" value="ISOPENTENYL-DIPHOSPHATE DELTA-ISOMERASE"/>
    <property type="match status" value="1"/>
</dbReference>
<protein>
    <submittedName>
        <fullName evidence="3">Uncharacterized protein</fullName>
    </submittedName>
</protein>
<name>D7G1N2_ECTSI</name>
<sequence length="424" mass="46245">MAFPQHRRQRRYQASSRKIGERRVHVDPSNYTVPRALTLPVGGIINHGHDITTSFSSHPAAETVAKGKQPTYSRRKREMLLPLGGFSFERASTAAAVGPAAEVGKVVPASPSLLDGRGQGGGREKGWKEGILGYGARVLALSVSSPKRELLCDRKDPYAHLSPRRLAFTVVKSGFVVAAPMLNEVILENLDEDDNQSGGGRGSFGGGRVGGDPFGTNIRRVYVGQDGELVFERAGDEEKREEGDRADGDVAASLSKSFELFPALTFRRVLHSVMTVSTQRLLEWQAVLRLPARTADRLTKNVALSALRKTERMSRSMAAARMTLTAARSLFFQNLALFIVDELFLGVRIGLTERRRRRDNPYACTDWPAVLRELRKKSVGNAAFAFCIWVAGTIGSVVGTMVYPPRGPELLSILAEMGASAVLG</sequence>
<dbReference type="Proteomes" id="UP000002630">
    <property type="component" value="Unassembled WGS sequence"/>
</dbReference>
<dbReference type="PANTHER" id="PTHR36074:SF1">
    <property type="entry name" value="ISOPENTENYL-DIPHOSPHATE DELTA-ISOMERASE"/>
    <property type="match status" value="1"/>
</dbReference>
<keyword evidence="4" id="KW-1185">Reference proteome</keyword>
<evidence type="ECO:0000256" key="2">
    <source>
        <dbReference type="SAM" id="Phobius"/>
    </source>
</evidence>
<keyword evidence="2" id="KW-1133">Transmembrane helix</keyword>
<organism evidence="3 4">
    <name type="scientific">Ectocarpus siliculosus</name>
    <name type="common">Brown alga</name>
    <name type="synonym">Conferva siliculosa</name>
    <dbReference type="NCBI Taxonomy" id="2880"/>
    <lineage>
        <taxon>Eukaryota</taxon>
        <taxon>Sar</taxon>
        <taxon>Stramenopiles</taxon>
        <taxon>Ochrophyta</taxon>
        <taxon>PX clade</taxon>
        <taxon>Phaeophyceae</taxon>
        <taxon>Ectocarpales</taxon>
        <taxon>Ectocarpaceae</taxon>
        <taxon>Ectocarpus</taxon>
    </lineage>
</organism>
<dbReference type="EMBL" id="FN649760">
    <property type="protein sequence ID" value="CBJ33277.1"/>
    <property type="molecule type" value="Genomic_DNA"/>
</dbReference>
<evidence type="ECO:0000256" key="1">
    <source>
        <dbReference type="SAM" id="MobiDB-lite"/>
    </source>
</evidence>
<dbReference type="OrthoDB" id="10403323at2759"/>
<evidence type="ECO:0000313" key="3">
    <source>
        <dbReference type="EMBL" id="CBJ33277.1"/>
    </source>
</evidence>
<feature type="region of interest" description="Disordered" evidence="1">
    <location>
        <begin position="191"/>
        <end position="211"/>
    </location>
</feature>
<feature type="transmembrane region" description="Helical" evidence="2">
    <location>
        <begin position="330"/>
        <end position="351"/>
    </location>
</feature>
<keyword evidence="2" id="KW-0472">Membrane</keyword>
<evidence type="ECO:0000313" key="4">
    <source>
        <dbReference type="Proteomes" id="UP000002630"/>
    </source>
</evidence>